<dbReference type="Pfam" id="PF06827">
    <property type="entry name" value="zf-FPG_IleRS"/>
    <property type="match status" value="1"/>
</dbReference>
<evidence type="ECO:0000313" key="4">
    <source>
        <dbReference type="Proteomes" id="UP000319894"/>
    </source>
</evidence>
<dbReference type="InterPro" id="IPR010663">
    <property type="entry name" value="Znf_FPG/IleRS"/>
</dbReference>
<feature type="domain" description="Zinc finger FPG/IleRS-type" evidence="2">
    <location>
        <begin position="3"/>
        <end position="26"/>
    </location>
</feature>
<accession>A0A554MVV8</accession>
<name>A0A554MVV8_9EURY</name>
<evidence type="ECO:0000259" key="2">
    <source>
        <dbReference type="Pfam" id="PF06827"/>
    </source>
</evidence>
<feature type="region of interest" description="Disordered" evidence="1">
    <location>
        <begin position="56"/>
        <end position="116"/>
    </location>
</feature>
<dbReference type="EMBL" id="QMDX01000015">
    <property type="protein sequence ID" value="TSD09257.1"/>
    <property type="molecule type" value="Genomic_DNA"/>
</dbReference>
<evidence type="ECO:0000256" key="1">
    <source>
        <dbReference type="SAM" id="MobiDB-lite"/>
    </source>
</evidence>
<reference evidence="3 4" key="1">
    <citation type="submission" date="2018-06" db="EMBL/GenBank/DDBJ databases">
        <title>Natronomonas sp. F16-60 a new haloarchaeon isolated from a solar saltern of Isla Cristina, Huelva, Spain.</title>
        <authorList>
            <person name="Duran-Viseras A."/>
            <person name="Sanchez-Porro C."/>
            <person name="Ventosa A."/>
        </authorList>
    </citation>
    <scope>NUCLEOTIDE SEQUENCE [LARGE SCALE GENOMIC DNA]</scope>
    <source>
        <strain evidence="3 4">F16-60</strain>
    </source>
</reference>
<dbReference type="InParanoid" id="A0A554MVV8"/>
<dbReference type="Proteomes" id="UP000319894">
    <property type="component" value="Unassembled WGS sequence"/>
</dbReference>
<sequence>MDCPRCGGTIITYQLDDQESYVCDDCEYVGIDVDHGATPEEVESWDEAMMRFYERFSGGGAGDGATSGKHDSGSESGSRQPSPVKPVSRNEGENESDHDKELTPAIVRAGSDDDSS</sequence>
<proteinExistence type="predicted"/>
<dbReference type="AlphaFoldDB" id="A0A554MVV8"/>
<evidence type="ECO:0000313" key="3">
    <source>
        <dbReference type="EMBL" id="TSD09257.1"/>
    </source>
</evidence>
<keyword evidence="4" id="KW-1185">Reference proteome</keyword>
<gene>
    <name evidence="3" type="ORF">DP107_16750</name>
</gene>
<comment type="caution">
    <text evidence="3">The sequence shown here is derived from an EMBL/GenBank/DDBJ whole genome shotgun (WGS) entry which is preliminary data.</text>
</comment>
<protein>
    <recommendedName>
        <fullName evidence="2">Zinc finger FPG/IleRS-type domain-containing protein</fullName>
    </recommendedName>
</protein>
<dbReference type="OrthoDB" id="331156at2157"/>
<dbReference type="RefSeq" id="WP_144263274.1">
    <property type="nucleotide sequence ID" value="NZ_QMDX01000015.1"/>
</dbReference>
<organism evidence="3 4">
    <name type="scientific">Haloglomus irregulare</name>
    <dbReference type="NCBI Taxonomy" id="2234134"/>
    <lineage>
        <taxon>Archaea</taxon>
        <taxon>Methanobacteriati</taxon>
        <taxon>Methanobacteriota</taxon>
        <taxon>Stenosarchaea group</taxon>
        <taxon>Halobacteria</taxon>
        <taxon>Halobacteriales</taxon>
        <taxon>Natronomonadaceae</taxon>
        <taxon>Haloglomus</taxon>
    </lineage>
</organism>
<feature type="compositionally biased region" description="Basic and acidic residues" evidence="1">
    <location>
        <begin position="88"/>
        <end position="102"/>
    </location>
</feature>